<evidence type="ECO:0000313" key="2">
    <source>
        <dbReference type="EMBL" id="RJG17352.1"/>
    </source>
</evidence>
<gene>
    <name evidence="2" type="ORF">D4A39_11550</name>
</gene>
<keyword evidence="1" id="KW-0472">Membrane</keyword>
<evidence type="ECO:0008006" key="4">
    <source>
        <dbReference type="Google" id="ProtNLM"/>
    </source>
</evidence>
<dbReference type="AlphaFoldDB" id="A0A418XX24"/>
<keyword evidence="3" id="KW-1185">Reference proteome</keyword>
<dbReference type="EMBL" id="QYYA01000003">
    <property type="protein sequence ID" value="RJG17352.1"/>
    <property type="molecule type" value="Genomic_DNA"/>
</dbReference>
<protein>
    <recommendedName>
        <fullName evidence="4">Tetratricopeptide repeat protein</fullName>
    </recommendedName>
</protein>
<reference evidence="2 3" key="1">
    <citation type="submission" date="2018-09" db="EMBL/GenBank/DDBJ databases">
        <title>Alcanivorax profundi sp. nov., isolated from 1000 m-depth seawater of the Mariana Trench.</title>
        <authorList>
            <person name="Liu J."/>
        </authorList>
    </citation>
    <scope>NUCLEOTIDE SEQUENCE [LARGE SCALE GENOMIC DNA]</scope>
    <source>
        <strain evidence="2 3">MTEO17</strain>
    </source>
</reference>
<feature type="transmembrane region" description="Helical" evidence="1">
    <location>
        <begin position="20"/>
        <end position="38"/>
    </location>
</feature>
<keyword evidence="1" id="KW-0812">Transmembrane</keyword>
<accession>A0A418XX24</accession>
<proteinExistence type="predicted"/>
<organism evidence="2 3">
    <name type="scientific">Alcanivorax profundi</name>
    <dbReference type="NCBI Taxonomy" id="2338368"/>
    <lineage>
        <taxon>Bacteria</taxon>
        <taxon>Pseudomonadati</taxon>
        <taxon>Pseudomonadota</taxon>
        <taxon>Gammaproteobacteria</taxon>
        <taxon>Oceanospirillales</taxon>
        <taxon>Alcanivoracaceae</taxon>
        <taxon>Alcanivorax</taxon>
    </lineage>
</organism>
<name>A0A418XX24_9GAMM</name>
<dbReference type="OrthoDB" id="8565469at2"/>
<comment type="caution">
    <text evidence="2">The sequence shown here is derived from an EMBL/GenBank/DDBJ whole genome shotgun (WGS) entry which is preliminary data.</text>
</comment>
<keyword evidence="1" id="KW-1133">Transmembrane helix</keyword>
<evidence type="ECO:0000256" key="1">
    <source>
        <dbReference type="SAM" id="Phobius"/>
    </source>
</evidence>
<evidence type="ECO:0000313" key="3">
    <source>
        <dbReference type="Proteomes" id="UP000283734"/>
    </source>
</evidence>
<sequence length="291" mass="32866">MSSLSYGYNVRSERLRVMGLHELLAFLLLIAVVCWMIFPRDLSSTLRNARLDAVTFSYMQAWLKAKPNDDELRLLMARELIMLGRFQEAENQLVLIAGHGHFHDGDVGWLRLLKDFHRLMALPPRDRVGTMLEYETVERLNAVDWGALTRPQREEYADMALALNQSEMAAMAYSRIAVQSDTPAQWHEQAAAVHLAHGNYQAAATSYLRAMDARGDYDVRKAYFLSALDVLVAGSLHAQALALAERRERSFIADKEVVYRLMLLAQAGGDMARAQRYAVILLNLPGVEASR</sequence>
<dbReference type="RefSeq" id="WP_022985227.1">
    <property type="nucleotide sequence ID" value="NZ_QYYA01000003.1"/>
</dbReference>
<dbReference type="Proteomes" id="UP000283734">
    <property type="component" value="Unassembled WGS sequence"/>
</dbReference>